<accession>A0A7Y0AIQ0</accession>
<comment type="caution">
    <text evidence="2">The sequence shown here is derived from an EMBL/GenBank/DDBJ whole genome shotgun (WGS) entry which is preliminary data.</text>
</comment>
<organism evidence="2 3">
    <name type="scientific">Hymenobacter polaris</name>
    <dbReference type="NCBI Taxonomy" id="2682546"/>
    <lineage>
        <taxon>Bacteria</taxon>
        <taxon>Pseudomonadati</taxon>
        <taxon>Bacteroidota</taxon>
        <taxon>Cytophagia</taxon>
        <taxon>Cytophagales</taxon>
        <taxon>Hymenobacteraceae</taxon>
        <taxon>Hymenobacter</taxon>
    </lineage>
</organism>
<protein>
    <submittedName>
        <fullName evidence="2">T9SS type A sorting domain-containing protein</fullName>
    </submittedName>
</protein>
<proteinExistence type="predicted"/>
<name>A0A7Y0AIQ0_9BACT</name>
<feature type="chain" id="PRO_5031266238" evidence="1">
    <location>
        <begin position="19"/>
        <end position="475"/>
    </location>
</feature>
<keyword evidence="1" id="KW-0732">Signal</keyword>
<gene>
    <name evidence="2" type="ORF">HHL22_22125</name>
</gene>
<reference evidence="2 3" key="1">
    <citation type="submission" date="2020-04" db="EMBL/GenBank/DDBJ databases">
        <title>Hymenobacter polaris sp. nov., isolated from Arctic soil.</title>
        <authorList>
            <person name="Dahal R.H."/>
        </authorList>
    </citation>
    <scope>NUCLEOTIDE SEQUENCE [LARGE SCALE GENOMIC DNA]</scope>
    <source>
        <strain evidence="2 3">RP-2-7</strain>
    </source>
</reference>
<dbReference type="InterPro" id="IPR026444">
    <property type="entry name" value="Secre_tail"/>
</dbReference>
<dbReference type="EMBL" id="JABBGH010000004">
    <property type="protein sequence ID" value="NML67907.1"/>
    <property type="molecule type" value="Genomic_DNA"/>
</dbReference>
<keyword evidence="3" id="KW-1185">Reference proteome</keyword>
<dbReference type="RefSeq" id="WP_169533614.1">
    <property type="nucleotide sequence ID" value="NZ_JABBGH010000004.1"/>
</dbReference>
<dbReference type="NCBIfam" id="TIGR04183">
    <property type="entry name" value="Por_Secre_tail"/>
    <property type="match status" value="1"/>
</dbReference>
<evidence type="ECO:0000313" key="2">
    <source>
        <dbReference type="EMBL" id="NML67907.1"/>
    </source>
</evidence>
<dbReference type="AlphaFoldDB" id="A0A7Y0AIQ0"/>
<feature type="signal peptide" evidence="1">
    <location>
        <begin position="1"/>
        <end position="18"/>
    </location>
</feature>
<dbReference type="Proteomes" id="UP000559626">
    <property type="component" value="Unassembled WGS sequence"/>
</dbReference>
<sequence length="475" mass="48187">MKLSATLVLLLLAFAASAQTLTNDGGTLTVTSGTTLYVAGTLQNNASSTLTNAGTVQLTGDLTNTGTLTSSGTLLFSGSTDQTLVPGTATVTSLTLANTGAAGANRLLLAQDLTVSNLLTLTQGLVRTQLAGGPLRTLSLPSGGTVQGEGPGQYVQGRLQVTRATGSSSPGSVDFTNGFVLHLTGQGLGTVTVTRTAGLQTAGVSYGTNLGGASTGIDRVWQVEASQQPSATAPASVTVSWVSDDDNDFNATASVQLWRADQASGPWVAQGATGPASARSFTANVAQLGTLTVSNTSAPLPVTLVSFTAQAQGPDALLRWTTASELRNDRFEVEASTDGQAFGRIGTVAGAGTSSLAHHYQLVDPALAHYAASPVYYRLRQVDTDGTFSYSPVRAVAVPRLASLALFPNPATQAATLTGAVPGTPVTVLDAVGRLVLRVPADSAGTATLVLPTGLAAGVYVVRTGQQTLRLTVAN</sequence>
<evidence type="ECO:0000256" key="1">
    <source>
        <dbReference type="SAM" id="SignalP"/>
    </source>
</evidence>
<evidence type="ECO:0000313" key="3">
    <source>
        <dbReference type="Proteomes" id="UP000559626"/>
    </source>
</evidence>